<feature type="domain" description="DH" evidence="2">
    <location>
        <begin position="1"/>
        <end position="100"/>
    </location>
</feature>
<evidence type="ECO:0000313" key="3">
    <source>
        <dbReference type="EMBL" id="THH29044.1"/>
    </source>
</evidence>
<evidence type="ECO:0000259" key="2">
    <source>
        <dbReference type="PROSITE" id="PS50010"/>
    </source>
</evidence>
<accession>A0A4S4MS99</accession>
<dbReference type="InterPro" id="IPR035899">
    <property type="entry name" value="DBL_dom_sf"/>
</dbReference>
<dbReference type="GO" id="GO:0032955">
    <property type="term" value="P:regulation of division septum assembly"/>
    <property type="evidence" value="ECO:0007669"/>
    <property type="project" value="TreeGrafter"/>
</dbReference>
<dbReference type="InterPro" id="IPR000219">
    <property type="entry name" value="DH_dom"/>
</dbReference>
<dbReference type="GO" id="GO:0031991">
    <property type="term" value="P:regulation of actomyosin contractile ring contraction"/>
    <property type="evidence" value="ECO:0007669"/>
    <property type="project" value="TreeGrafter"/>
</dbReference>
<keyword evidence="4" id="KW-1185">Reference proteome</keyword>
<dbReference type="GO" id="GO:0005737">
    <property type="term" value="C:cytoplasm"/>
    <property type="evidence" value="ECO:0007669"/>
    <property type="project" value="TreeGrafter"/>
</dbReference>
<dbReference type="InterPro" id="IPR051492">
    <property type="entry name" value="Dynamin-Rho_GEF"/>
</dbReference>
<evidence type="ECO:0000256" key="1">
    <source>
        <dbReference type="SAM" id="MobiDB-lite"/>
    </source>
</evidence>
<comment type="caution">
    <text evidence="3">The sequence shown here is derived from an EMBL/GenBank/DDBJ whole genome shotgun (WGS) entry which is preliminary data.</text>
</comment>
<dbReference type="PANTHER" id="PTHR22834">
    <property type="entry name" value="NUCLEAR FUSION PROTEIN FUS2"/>
    <property type="match status" value="1"/>
</dbReference>
<dbReference type="EMBL" id="SGPM01000143">
    <property type="protein sequence ID" value="THH29044.1"/>
    <property type="molecule type" value="Genomic_DNA"/>
</dbReference>
<dbReference type="AlphaFoldDB" id="A0A4S4MS99"/>
<protein>
    <recommendedName>
        <fullName evidence="2">DH domain-containing protein</fullName>
    </recommendedName>
</protein>
<reference evidence="3 4" key="1">
    <citation type="submission" date="2019-02" db="EMBL/GenBank/DDBJ databases">
        <title>Genome sequencing of the rare red list fungi Antrodiella citrinella (Flaviporus citrinellus).</title>
        <authorList>
            <person name="Buettner E."/>
            <person name="Kellner H."/>
        </authorList>
    </citation>
    <scope>NUCLEOTIDE SEQUENCE [LARGE SCALE GENOMIC DNA]</scope>
    <source>
        <strain evidence="3 4">DSM 108506</strain>
    </source>
</reference>
<sequence length="692" mass="77281">MEPLYNQYITKHSTAVEHLNALSQTPALNAYLSHSRTLAQNLTHAWDLPSLLIKPVQRLLKYSLLLSAIIDGTPDSHSDKKALKEAKARMETVAHGVNEGRRRREVVKEVLTGGPQKKSGESKAKKKGLNIGVAASVNLGRMKSIRSATIKTKEGEDANQEAEVVDKLGNELKMCLQFIRRFARDTVNWVDTVTEMMRQLQNWTVGFGYVLGLSEDQGSDAFDAFLSVIREKLIPICDELGEVIKAKLLTELSKLRDASTSPERLLEAMKTLEPYHYGLLNVNVSKSRPSPQLLEASQSYVAIRAQLFAEFPKFLALLNKGITTCIVRFAGWQAEFYSEVRDRWGELWDALKVEGEMQGEAAETLRVWWSRFAEVEAHVNSLHIVKPLERIHRDSPPKLKAKTAKGRKRSLSNSIDTLSALSLGEPSSSSLRASTSTQATYDSYVYDYPESAPPYHGRAIVAVHDSFDRRRSNESLHSKKSGKSHRHTHSNVSDFTDHPLPSPVNKREISHPLPLKKSASQGRLLDENSSASSSMHSLHDGEDDRGRSSRKPSLRRRLTDSLRPSPTPPAGNTRHRRSPSLPANASSHPPVSPSPSQLSFNPPTVSRARIEEMYQCQVIFNCTPPPDVSYHDLPFFTLRVGEVYDVLQEQGHPSIHPHLPLYVDDGEDCLLLVRNSSQDIGWALASFLLPVD</sequence>
<dbReference type="PROSITE" id="PS50010">
    <property type="entry name" value="DH_2"/>
    <property type="match status" value="1"/>
</dbReference>
<gene>
    <name evidence="3" type="ORF">EUX98_g5144</name>
</gene>
<feature type="compositionally biased region" description="Basic and acidic residues" evidence="1">
    <location>
        <begin position="537"/>
        <end position="547"/>
    </location>
</feature>
<dbReference type="OrthoDB" id="10256089at2759"/>
<feature type="region of interest" description="Disordered" evidence="1">
    <location>
        <begin position="471"/>
        <end position="602"/>
    </location>
</feature>
<dbReference type="InterPro" id="IPR027267">
    <property type="entry name" value="AH/BAR_dom_sf"/>
</dbReference>
<dbReference type="Proteomes" id="UP000308730">
    <property type="component" value="Unassembled WGS sequence"/>
</dbReference>
<dbReference type="Pfam" id="PF00621">
    <property type="entry name" value="RhoGEF"/>
    <property type="match status" value="1"/>
</dbReference>
<evidence type="ECO:0000313" key="4">
    <source>
        <dbReference type="Proteomes" id="UP000308730"/>
    </source>
</evidence>
<organism evidence="3 4">
    <name type="scientific">Antrodiella citrinella</name>
    <dbReference type="NCBI Taxonomy" id="2447956"/>
    <lineage>
        <taxon>Eukaryota</taxon>
        <taxon>Fungi</taxon>
        <taxon>Dikarya</taxon>
        <taxon>Basidiomycota</taxon>
        <taxon>Agaricomycotina</taxon>
        <taxon>Agaricomycetes</taxon>
        <taxon>Polyporales</taxon>
        <taxon>Steccherinaceae</taxon>
        <taxon>Antrodiella</taxon>
    </lineage>
</organism>
<dbReference type="PANTHER" id="PTHR22834:SF20">
    <property type="entry name" value="SH3 DOMAIN-CONTAINING PROTEIN"/>
    <property type="match status" value="1"/>
</dbReference>
<dbReference type="Gene3D" id="1.20.900.10">
    <property type="entry name" value="Dbl homology (DH) domain"/>
    <property type="match status" value="1"/>
</dbReference>
<feature type="compositionally biased region" description="Basic residues" evidence="1">
    <location>
        <begin position="478"/>
        <end position="489"/>
    </location>
</feature>
<dbReference type="GO" id="GO:0005085">
    <property type="term" value="F:guanyl-nucleotide exchange factor activity"/>
    <property type="evidence" value="ECO:0007669"/>
    <property type="project" value="InterPro"/>
</dbReference>
<dbReference type="SUPFAM" id="SSF103657">
    <property type="entry name" value="BAR/IMD domain-like"/>
    <property type="match status" value="1"/>
</dbReference>
<dbReference type="SUPFAM" id="SSF48065">
    <property type="entry name" value="DBL homology domain (DH-domain)"/>
    <property type="match status" value="1"/>
</dbReference>
<dbReference type="Gene3D" id="1.20.1270.60">
    <property type="entry name" value="Arfaptin homology (AH) domain/BAR domain"/>
    <property type="match status" value="1"/>
</dbReference>
<proteinExistence type="predicted"/>
<name>A0A4S4MS99_9APHY</name>